<dbReference type="Proteomes" id="UP000032160">
    <property type="component" value="Chromosome I"/>
</dbReference>
<dbReference type="CDD" id="cd09140">
    <property type="entry name" value="PLDc_vPLD1_2_like_bac_1"/>
    <property type="match status" value="1"/>
</dbReference>
<reference evidence="12 13" key="1">
    <citation type="journal article" date="2014" name="Front. Genet.">
        <title>Genome and metabolic network of "Candidatus Phaeomarinobacter ectocarpi" Ec32, a new candidate genus of Alphaproteobacteria frequently associated with brown algae.</title>
        <authorList>
            <person name="Dittami S.M."/>
            <person name="Barbeyron T."/>
            <person name="Boyen C."/>
            <person name="Cambefort J."/>
            <person name="Collet G."/>
            <person name="Delage L."/>
            <person name="Gobet A."/>
            <person name="Groisillier A."/>
            <person name="Leblanc C."/>
            <person name="Michel G."/>
            <person name="Scornet D."/>
            <person name="Siegel A."/>
            <person name="Tapia J.E."/>
            <person name="Tonon T."/>
        </authorList>
    </citation>
    <scope>NUCLEOTIDE SEQUENCE [LARGE SCALE GENOMIC DNA]</scope>
    <source>
        <strain evidence="12 13">Ec32</strain>
    </source>
</reference>
<dbReference type="GO" id="GO:0009395">
    <property type="term" value="P:phospholipid catabolic process"/>
    <property type="evidence" value="ECO:0007669"/>
    <property type="project" value="TreeGrafter"/>
</dbReference>
<dbReference type="SUPFAM" id="SSF56024">
    <property type="entry name" value="Phospholipase D/nuclease"/>
    <property type="match status" value="2"/>
</dbReference>
<feature type="transmembrane region" description="Helical" evidence="10">
    <location>
        <begin position="702"/>
        <end position="722"/>
    </location>
</feature>
<dbReference type="AlphaFoldDB" id="X5MDA1"/>
<dbReference type="Gene3D" id="3.30.870.10">
    <property type="entry name" value="Endonuclease Chain A"/>
    <property type="match status" value="2"/>
</dbReference>
<comment type="function">
    <text evidence="2">Could be a virulence factor.</text>
</comment>
<keyword evidence="8" id="KW-0443">Lipid metabolism</keyword>
<dbReference type="GO" id="GO:0004630">
    <property type="term" value="F:phospholipase D activity"/>
    <property type="evidence" value="ECO:0007669"/>
    <property type="project" value="UniProtKB-EC"/>
</dbReference>
<gene>
    <name evidence="12" type="ORF">BN1012_Phect1803</name>
</gene>
<dbReference type="STRING" id="1458461.BN1012_Phect1803"/>
<evidence type="ECO:0000256" key="10">
    <source>
        <dbReference type="SAM" id="Phobius"/>
    </source>
</evidence>
<dbReference type="EMBL" id="HG966617">
    <property type="protein sequence ID" value="CDO60017.1"/>
    <property type="molecule type" value="Genomic_DNA"/>
</dbReference>
<evidence type="ECO:0000256" key="3">
    <source>
        <dbReference type="ARBA" id="ARBA00004613"/>
    </source>
</evidence>
<dbReference type="Pfam" id="PF09335">
    <property type="entry name" value="VTT_dom"/>
    <property type="match status" value="1"/>
</dbReference>
<comment type="catalytic activity">
    <reaction evidence="1">
        <text>a 1,2-diacyl-sn-glycero-3-phosphocholine + H2O = a 1,2-diacyl-sn-glycero-3-phosphate + choline + H(+)</text>
        <dbReference type="Rhea" id="RHEA:14445"/>
        <dbReference type="ChEBI" id="CHEBI:15354"/>
        <dbReference type="ChEBI" id="CHEBI:15377"/>
        <dbReference type="ChEBI" id="CHEBI:15378"/>
        <dbReference type="ChEBI" id="CHEBI:57643"/>
        <dbReference type="ChEBI" id="CHEBI:58608"/>
        <dbReference type="EC" id="3.1.4.4"/>
    </reaction>
</comment>
<dbReference type="InterPro" id="IPR001736">
    <property type="entry name" value="PLipase_D/transphosphatidylase"/>
</dbReference>
<keyword evidence="10" id="KW-0812">Transmembrane</keyword>
<name>X5MDA1_9HYPH</name>
<comment type="subcellular location">
    <subcellularLocation>
        <location evidence="3">Secreted</location>
    </subcellularLocation>
</comment>
<feature type="transmembrane region" description="Helical" evidence="10">
    <location>
        <begin position="563"/>
        <end position="589"/>
    </location>
</feature>
<sequence>MFMRSPAHAPEKPSSVEQWAHTDKASVIVDAADYFDALADAISRAQHSIKIVGWDVDGRTRLRPDEQLTLADALHAAADANPDLDISILQWDFAFIYAFEREWLPSLQFDWRGHASIRSHLDGHVPAGASHHEKIVVIDDALAFVGGIDLTTGRWDTSEHTPDNDLRVDPSGKAYEAWHDIQMAVSGKSVLAICDHVDERWVAATGQAPARAPTKTHSAGLWPHGLDVDFKDVDVGIAITRARYRQVSAKTEIEALHLNMIGAAQRYVYLENQYFASDTLVKAIATRMREVPDLCLIVVTPADLAGVAEALSMNAGRYRAMEELRDAGVADRVRLLHPVYMDDSSSEPEAVSIMVHAKAMIIDGVMLRVGSSNFNNRSMGLDTECDLAVYASTQKEAEGIAGIAARLLAEHMGCDTPAAHDVLAADNMLEELDKLREADATRQLHLADKLDEYDTPLAHALSIIGDPDGPQSTLGSASQRIRDGLEDIGALGRGKGKTRTSSSDRSELAMSGIAVAIRVVLAAGVSLLLATLFMATPLAGWLGLDPQASPLTQMTPAVMEYAIAILVIVVLGAFAFPLGPVVVLCGFVMGWQAGLVIGLAGGAASAVIYYLAGRQMKSRVLKGFLSARMRRIVRHLSRRGASGVAALRALPVVPFSLVNLAAGASPVSFGRFALGTAVSAVPMIAALAYLGDQLWVIWQTPSLLTAAQIISVIVLLVLHMTAMSRFHSWVSNTRGSNDDPADAAPSRK</sequence>
<evidence type="ECO:0000259" key="11">
    <source>
        <dbReference type="PROSITE" id="PS50035"/>
    </source>
</evidence>
<evidence type="ECO:0000313" key="13">
    <source>
        <dbReference type="Proteomes" id="UP000032160"/>
    </source>
</evidence>
<accession>X5MDA1</accession>
<dbReference type="Pfam" id="PF13091">
    <property type="entry name" value="PLDc_2"/>
    <property type="match status" value="1"/>
</dbReference>
<dbReference type="InterPro" id="IPR025202">
    <property type="entry name" value="PLD-like_dom"/>
</dbReference>
<dbReference type="PROSITE" id="PS50035">
    <property type="entry name" value="PLD"/>
    <property type="match status" value="2"/>
</dbReference>
<evidence type="ECO:0000313" key="12">
    <source>
        <dbReference type="EMBL" id="CDO60017.1"/>
    </source>
</evidence>
<evidence type="ECO:0000256" key="5">
    <source>
        <dbReference type="ARBA" id="ARBA00022525"/>
    </source>
</evidence>
<organism evidence="12 13">
    <name type="scientific">Candidatus Phaeomarinibacter ectocarpi</name>
    <dbReference type="NCBI Taxonomy" id="1458461"/>
    <lineage>
        <taxon>Bacteria</taxon>
        <taxon>Pseudomonadati</taxon>
        <taxon>Pseudomonadota</taxon>
        <taxon>Alphaproteobacteria</taxon>
        <taxon>Hyphomicrobiales</taxon>
        <taxon>Parvibaculaceae</taxon>
        <taxon>Candidatus Phaeomarinibacter</taxon>
    </lineage>
</organism>
<dbReference type="PATRIC" id="fig|1458461.3.peg.1807"/>
<feature type="domain" description="PLD phosphodiesterase" evidence="11">
    <location>
        <begin position="127"/>
        <end position="154"/>
    </location>
</feature>
<dbReference type="PANTHER" id="PTHR18896:SF76">
    <property type="entry name" value="PHOSPHOLIPASE"/>
    <property type="match status" value="1"/>
</dbReference>
<evidence type="ECO:0000256" key="9">
    <source>
        <dbReference type="ARBA" id="ARBA00029594"/>
    </source>
</evidence>
<dbReference type="CDD" id="cd09143">
    <property type="entry name" value="PLDc_vPLD1_2_like_bac_2"/>
    <property type="match status" value="1"/>
</dbReference>
<keyword evidence="5" id="KW-0964">Secreted</keyword>
<dbReference type="GO" id="GO:0005576">
    <property type="term" value="C:extracellular region"/>
    <property type="evidence" value="ECO:0007669"/>
    <property type="project" value="UniProtKB-SubCell"/>
</dbReference>
<dbReference type="OrthoDB" id="8828485at2"/>
<keyword evidence="10" id="KW-1133">Transmembrane helix</keyword>
<keyword evidence="13" id="KW-1185">Reference proteome</keyword>
<feature type="transmembrane region" description="Helical" evidence="10">
    <location>
        <begin position="595"/>
        <end position="612"/>
    </location>
</feature>
<feature type="transmembrane region" description="Helical" evidence="10">
    <location>
        <begin position="515"/>
        <end position="542"/>
    </location>
</feature>
<evidence type="ECO:0000256" key="8">
    <source>
        <dbReference type="ARBA" id="ARBA00023098"/>
    </source>
</evidence>
<dbReference type="InterPro" id="IPR015679">
    <property type="entry name" value="PLipase_D_fam"/>
</dbReference>
<dbReference type="HOGENOM" id="CLU_011094_0_0_5"/>
<dbReference type="InterPro" id="IPR032816">
    <property type="entry name" value="VTT_dom"/>
</dbReference>
<evidence type="ECO:0000256" key="4">
    <source>
        <dbReference type="ARBA" id="ARBA00018392"/>
    </source>
</evidence>
<evidence type="ECO:0000256" key="7">
    <source>
        <dbReference type="ARBA" id="ARBA00022801"/>
    </source>
</evidence>
<evidence type="ECO:0000256" key="2">
    <source>
        <dbReference type="ARBA" id="ARBA00003145"/>
    </source>
</evidence>
<keyword evidence="6" id="KW-0677">Repeat</keyword>
<dbReference type="PANTHER" id="PTHR18896">
    <property type="entry name" value="PHOSPHOLIPASE D"/>
    <property type="match status" value="1"/>
</dbReference>
<feature type="transmembrane region" description="Helical" evidence="10">
    <location>
        <begin position="668"/>
        <end position="690"/>
    </location>
</feature>
<proteinExistence type="predicted"/>
<protein>
    <recommendedName>
        <fullName evidence="4">Phospholipase D</fullName>
    </recommendedName>
    <alternativeName>
        <fullName evidence="9">Choline phosphatase</fullName>
    </alternativeName>
</protein>
<feature type="domain" description="PLD phosphodiesterase" evidence="11">
    <location>
        <begin position="351"/>
        <end position="378"/>
    </location>
</feature>
<keyword evidence="7" id="KW-0378">Hydrolase</keyword>
<dbReference type="Pfam" id="PF00614">
    <property type="entry name" value="PLDc"/>
    <property type="match status" value="1"/>
</dbReference>
<evidence type="ECO:0000256" key="1">
    <source>
        <dbReference type="ARBA" id="ARBA00000798"/>
    </source>
</evidence>
<keyword evidence="10" id="KW-0472">Membrane</keyword>
<evidence type="ECO:0000256" key="6">
    <source>
        <dbReference type="ARBA" id="ARBA00022737"/>
    </source>
</evidence>
<dbReference type="SMART" id="SM00155">
    <property type="entry name" value="PLDc"/>
    <property type="match status" value="2"/>
</dbReference>
<dbReference type="KEGG" id="pect:BN1012_Phect1803"/>